<organism evidence="1 2">
    <name type="scientific">Coffea canephora</name>
    <name type="common">Robusta coffee</name>
    <dbReference type="NCBI Taxonomy" id="49390"/>
    <lineage>
        <taxon>Eukaryota</taxon>
        <taxon>Viridiplantae</taxon>
        <taxon>Streptophyta</taxon>
        <taxon>Embryophyta</taxon>
        <taxon>Tracheophyta</taxon>
        <taxon>Spermatophyta</taxon>
        <taxon>Magnoliopsida</taxon>
        <taxon>eudicotyledons</taxon>
        <taxon>Gunneridae</taxon>
        <taxon>Pentapetalae</taxon>
        <taxon>asterids</taxon>
        <taxon>lamiids</taxon>
        <taxon>Gentianales</taxon>
        <taxon>Rubiaceae</taxon>
        <taxon>Ixoroideae</taxon>
        <taxon>Gardenieae complex</taxon>
        <taxon>Bertiereae - Coffeeae clade</taxon>
        <taxon>Coffeeae</taxon>
        <taxon>Coffea</taxon>
    </lineage>
</organism>
<gene>
    <name evidence="1" type="ORF">GSCOC_T00029330001</name>
</gene>
<dbReference type="Proteomes" id="UP000295252">
    <property type="component" value="Chromosome IV"/>
</dbReference>
<dbReference type="AlphaFoldDB" id="A0A068TTP8"/>
<dbReference type="InParanoid" id="A0A068TTP8"/>
<dbReference type="EMBL" id="HG739088">
    <property type="protein sequence ID" value="CDO99665.1"/>
    <property type="molecule type" value="Genomic_DNA"/>
</dbReference>
<proteinExistence type="predicted"/>
<reference evidence="2" key="1">
    <citation type="journal article" date="2014" name="Science">
        <title>The coffee genome provides insight into the convergent evolution of caffeine biosynthesis.</title>
        <authorList>
            <person name="Denoeud F."/>
            <person name="Carretero-Paulet L."/>
            <person name="Dereeper A."/>
            <person name="Droc G."/>
            <person name="Guyot R."/>
            <person name="Pietrella M."/>
            <person name="Zheng C."/>
            <person name="Alberti A."/>
            <person name="Anthony F."/>
            <person name="Aprea G."/>
            <person name="Aury J.M."/>
            <person name="Bento P."/>
            <person name="Bernard M."/>
            <person name="Bocs S."/>
            <person name="Campa C."/>
            <person name="Cenci A."/>
            <person name="Combes M.C."/>
            <person name="Crouzillat D."/>
            <person name="Da Silva C."/>
            <person name="Daddiego L."/>
            <person name="De Bellis F."/>
            <person name="Dussert S."/>
            <person name="Garsmeur O."/>
            <person name="Gayraud T."/>
            <person name="Guignon V."/>
            <person name="Jahn K."/>
            <person name="Jamilloux V."/>
            <person name="Joet T."/>
            <person name="Labadie K."/>
            <person name="Lan T."/>
            <person name="Leclercq J."/>
            <person name="Lepelley M."/>
            <person name="Leroy T."/>
            <person name="Li L.T."/>
            <person name="Librado P."/>
            <person name="Lopez L."/>
            <person name="Munoz A."/>
            <person name="Noel B."/>
            <person name="Pallavicini A."/>
            <person name="Perrotta G."/>
            <person name="Poncet V."/>
            <person name="Pot D."/>
            <person name="Priyono X."/>
            <person name="Rigoreau M."/>
            <person name="Rouard M."/>
            <person name="Rozas J."/>
            <person name="Tranchant-Dubreuil C."/>
            <person name="VanBuren R."/>
            <person name="Zhang Q."/>
            <person name="Andrade A.C."/>
            <person name="Argout X."/>
            <person name="Bertrand B."/>
            <person name="de Kochko A."/>
            <person name="Graziosi G."/>
            <person name="Henry R.J."/>
            <person name="Jayarama X."/>
            <person name="Ming R."/>
            <person name="Nagai C."/>
            <person name="Rounsley S."/>
            <person name="Sankoff D."/>
            <person name="Giuliano G."/>
            <person name="Albert V.A."/>
            <person name="Wincker P."/>
            <person name="Lashermes P."/>
        </authorList>
    </citation>
    <scope>NUCLEOTIDE SEQUENCE [LARGE SCALE GENOMIC DNA]</scope>
    <source>
        <strain evidence="2">cv. DH200-94</strain>
    </source>
</reference>
<protein>
    <submittedName>
        <fullName evidence="1">Uncharacterized protein</fullName>
    </submittedName>
</protein>
<name>A0A068TTP8_COFCA</name>
<sequence>MTSGDIPAIWAAVFQFPAVASQNIHTGRKILDIFSSIFAPIIFFCPNMFDPIGCKIGYDVGFGKRAKTYFCLDLHMGYDA</sequence>
<keyword evidence="2" id="KW-1185">Reference proteome</keyword>
<accession>A0A068TTP8</accession>
<dbReference type="Gramene" id="CDO99665">
    <property type="protein sequence ID" value="CDO99665"/>
    <property type="gene ID" value="GSCOC_T00029330001"/>
</dbReference>
<evidence type="ECO:0000313" key="1">
    <source>
        <dbReference type="EMBL" id="CDO99665.1"/>
    </source>
</evidence>
<evidence type="ECO:0000313" key="2">
    <source>
        <dbReference type="Proteomes" id="UP000295252"/>
    </source>
</evidence>